<evidence type="ECO:0000256" key="1">
    <source>
        <dbReference type="SAM" id="SignalP"/>
    </source>
</evidence>
<protein>
    <recommendedName>
        <fullName evidence="4">Type VI secretion system-associated protein TagO</fullName>
    </recommendedName>
</protein>
<evidence type="ECO:0000313" key="2">
    <source>
        <dbReference type="EMBL" id="RWR53259.1"/>
    </source>
</evidence>
<feature type="signal peptide" evidence="1">
    <location>
        <begin position="1"/>
        <end position="22"/>
    </location>
</feature>
<dbReference type="Pfam" id="PF11319">
    <property type="entry name" value="VasI"/>
    <property type="match status" value="1"/>
</dbReference>
<dbReference type="Proteomes" id="UP000288071">
    <property type="component" value="Unassembled WGS sequence"/>
</dbReference>
<reference evidence="3" key="2">
    <citation type="submission" date="2019-01" db="EMBL/GenBank/DDBJ databases">
        <title>Sinorhodobacter populi sp. nov. isolated from the symptomatic bark tissue of Populus euramericana canker.</title>
        <authorList>
            <person name="Li Y."/>
        </authorList>
    </citation>
    <scope>NUCLEOTIDE SEQUENCE [LARGE SCALE GENOMIC DNA]</scope>
    <source>
        <strain evidence="3">CGMCC 1.12963</strain>
    </source>
</reference>
<dbReference type="InterPro" id="IPR017738">
    <property type="entry name" value="T6SS-assoc_VCA0118"/>
</dbReference>
<proteinExistence type="predicted"/>
<keyword evidence="3" id="KW-1185">Reference proteome</keyword>
<comment type="caution">
    <text evidence="2">The sequence shown here is derived from an EMBL/GenBank/DDBJ whole genome shotgun (WGS) entry which is preliminary data.</text>
</comment>
<name>A0A443LVS5_9RHOB</name>
<dbReference type="AlphaFoldDB" id="A0A443LVS5"/>
<evidence type="ECO:0000313" key="3">
    <source>
        <dbReference type="Proteomes" id="UP000288071"/>
    </source>
</evidence>
<sequence length="204" mass="22630">MFFQRISTATFALFCLALPALAEQDCTALRDDAARLSCYDLQSGYKQIDGSTPPGTGKWTVRIETSPMTDQTDVYLHLESETLLPARFGSGNAPADLFVRCRENTTSAFFVFNNHFMSDIQGYGQIEYRLDKNAMSKVGTDASTDNKALGLWSGARAIPFLKSLFAHDQLIVRATPYNESALTVTFDIRGLEAASEKLRDACKW</sequence>
<evidence type="ECO:0008006" key="4">
    <source>
        <dbReference type="Google" id="ProtNLM"/>
    </source>
</evidence>
<accession>A0A443LVS5</accession>
<reference evidence="2 3" key="1">
    <citation type="submission" date="2019-01" db="EMBL/GenBank/DDBJ databases">
        <title>Sinorhodobacter populi sp. nov. isolated from the symptomatic bark tissue of Populus euramericana canker.</title>
        <authorList>
            <person name="Xu G."/>
        </authorList>
    </citation>
    <scope>NUCLEOTIDE SEQUENCE [LARGE SCALE GENOMIC DNA]</scope>
    <source>
        <strain evidence="2 3">CGMCC 1.12963</strain>
    </source>
</reference>
<gene>
    <name evidence="2" type="ORF">EOW66_05985</name>
</gene>
<dbReference type="RefSeq" id="WP_128155533.1">
    <property type="nucleotide sequence ID" value="NZ_JBHSOM010000009.1"/>
</dbReference>
<dbReference type="EMBL" id="SAVA01000003">
    <property type="protein sequence ID" value="RWR53259.1"/>
    <property type="molecule type" value="Genomic_DNA"/>
</dbReference>
<organism evidence="2 3">
    <name type="scientific">Paenirhodobacter huangdaonensis</name>
    <dbReference type="NCBI Taxonomy" id="2501515"/>
    <lineage>
        <taxon>Bacteria</taxon>
        <taxon>Pseudomonadati</taxon>
        <taxon>Pseudomonadota</taxon>
        <taxon>Alphaproteobacteria</taxon>
        <taxon>Rhodobacterales</taxon>
        <taxon>Rhodobacter group</taxon>
        <taxon>Paenirhodobacter</taxon>
    </lineage>
</organism>
<keyword evidence="1" id="KW-0732">Signal</keyword>
<feature type="chain" id="PRO_5019008978" description="Type VI secretion system-associated protein TagO" evidence="1">
    <location>
        <begin position="23"/>
        <end position="204"/>
    </location>
</feature>